<keyword evidence="3" id="KW-0808">Transferase</keyword>
<dbReference type="GO" id="GO:0005524">
    <property type="term" value="F:ATP binding"/>
    <property type="evidence" value="ECO:0007669"/>
    <property type="project" value="InterPro"/>
</dbReference>
<feature type="region of interest" description="Disordered" evidence="1">
    <location>
        <begin position="277"/>
        <end position="301"/>
    </location>
</feature>
<dbReference type="PANTHER" id="PTHR24362">
    <property type="entry name" value="SERINE/THREONINE-PROTEIN KINASE NEK"/>
    <property type="match status" value="1"/>
</dbReference>
<accession>A0A443SAM2</accession>
<dbReference type="VEuPathDB" id="VectorBase:LDEU007434"/>
<dbReference type="InterPro" id="IPR011009">
    <property type="entry name" value="Kinase-like_dom_sf"/>
</dbReference>
<evidence type="ECO:0000259" key="2">
    <source>
        <dbReference type="PROSITE" id="PS50011"/>
    </source>
</evidence>
<dbReference type="SUPFAM" id="SSF56112">
    <property type="entry name" value="Protein kinase-like (PK-like)"/>
    <property type="match status" value="1"/>
</dbReference>
<organism evidence="3 4">
    <name type="scientific">Leptotrombidium deliense</name>
    <dbReference type="NCBI Taxonomy" id="299467"/>
    <lineage>
        <taxon>Eukaryota</taxon>
        <taxon>Metazoa</taxon>
        <taxon>Ecdysozoa</taxon>
        <taxon>Arthropoda</taxon>
        <taxon>Chelicerata</taxon>
        <taxon>Arachnida</taxon>
        <taxon>Acari</taxon>
        <taxon>Acariformes</taxon>
        <taxon>Trombidiformes</taxon>
        <taxon>Prostigmata</taxon>
        <taxon>Anystina</taxon>
        <taxon>Parasitengona</taxon>
        <taxon>Trombiculoidea</taxon>
        <taxon>Trombiculidae</taxon>
        <taxon>Leptotrombidium</taxon>
    </lineage>
</organism>
<gene>
    <name evidence="3" type="ORF">B4U80_13194</name>
</gene>
<keyword evidence="3" id="KW-0418">Kinase</keyword>
<dbReference type="PANTHER" id="PTHR24362:SF309">
    <property type="entry name" value="PROTEIN KINASE DOMAIN-CONTAINING PROTEIN"/>
    <property type="match status" value="1"/>
</dbReference>
<evidence type="ECO:0000313" key="4">
    <source>
        <dbReference type="Proteomes" id="UP000288716"/>
    </source>
</evidence>
<reference evidence="3 4" key="1">
    <citation type="journal article" date="2018" name="Gigascience">
        <title>Genomes of trombidid mites reveal novel predicted allergens and laterally-transferred genes associated with secondary metabolism.</title>
        <authorList>
            <person name="Dong X."/>
            <person name="Chaisiri K."/>
            <person name="Xia D."/>
            <person name="Armstrong S.D."/>
            <person name="Fang Y."/>
            <person name="Donnelly M.J."/>
            <person name="Kadowaki T."/>
            <person name="McGarry J.W."/>
            <person name="Darby A.C."/>
            <person name="Makepeace B.L."/>
        </authorList>
    </citation>
    <scope>NUCLEOTIDE SEQUENCE [LARGE SCALE GENOMIC DNA]</scope>
    <source>
        <strain evidence="3">UoL-UT</strain>
    </source>
</reference>
<dbReference type="Gene3D" id="1.10.510.10">
    <property type="entry name" value="Transferase(Phosphotransferase) domain 1"/>
    <property type="match status" value="1"/>
</dbReference>
<comment type="caution">
    <text evidence="3">The sequence shown here is derived from an EMBL/GenBank/DDBJ whole genome shotgun (WGS) entry which is preliminary data.</text>
</comment>
<evidence type="ECO:0000256" key="1">
    <source>
        <dbReference type="SAM" id="MobiDB-lite"/>
    </source>
</evidence>
<dbReference type="EMBL" id="NCKV01004663">
    <property type="protein sequence ID" value="RWS24606.1"/>
    <property type="molecule type" value="Genomic_DNA"/>
</dbReference>
<dbReference type="SMART" id="SM00220">
    <property type="entry name" value="S_TKc"/>
    <property type="match status" value="1"/>
</dbReference>
<sequence>MSAFTRLTRVARFILYSVSIVSSEHESELKINLRMAKVETATSQLKIMGLDGMYYPDQIAQREVYTAPKVESLVEPKQSKQEQEVRDWVRARSEIDSKDKSKSGVLKKFKGKASKSYDEMMITANNILKKVKNKVSMTDKNDNENERDTIDLKVMSKPMSRLIVQLSIDDSSAAEIRKEVAKRIATEEEQIRSDFEMIYKNNRKMEREMAAKSQRDERLRKQLIVKYETFEKKIVSDIEYIEKRLNFLKDQKLDEKGKREFKNLEQRLQTKQAELEELKKQRDEHVKQNESNSNERKMKDGDTMNDYFFSENVLKEMLVRRIVIRRTLETHSDLKSEKRGISLSEQKRGPKGSESRHHWHKQEMDSRMLSDSDRRKLQSYASDVMRSNVCIMKDIPKEEDIEQITGFEIKGKISDYTYGVSHRAKNNLPGKEKHDYSVTVVDYKLTNHDLEVQLRKNGFRVVQYVMDHSFKRLVSIHGLFQVANAKVFIFEEYCTENLYEKLNKNGPMNEVDTRHVMVSVMEAVNFLHNIGVAHQNVNPCCIVFNRHGHVKLGEIMWSAICWNGLKQKVNKQVGLRKQKGSTYAPELSSSNTYDPMKADVYSCGAVACFALLKKYPFSHKCAFDFDRQMVMFQTELKKVCSDLCLSFITSCLVKDPETRLGMNKLVNHLWFAAKMK</sequence>
<dbReference type="InterPro" id="IPR000719">
    <property type="entry name" value="Prot_kinase_dom"/>
</dbReference>
<evidence type="ECO:0000313" key="3">
    <source>
        <dbReference type="EMBL" id="RWS24606.1"/>
    </source>
</evidence>
<dbReference type="OrthoDB" id="6510901at2759"/>
<protein>
    <submittedName>
        <fullName evidence="3">CAMK family protein kinase-like protein</fullName>
    </submittedName>
</protein>
<proteinExistence type="predicted"/>
<dbReference type="Pfam" id="PF00069">
    <property type="entry name" value="Pkinase"/>
    <property type="match status" value="1"/>
</dbReference>
<dbReference type="PROSITE" id="PS50011">
    <property type="entry name" value="PROTEIN_KINASE_DOM"/>
    <property type="match status" value="1"/>
</dbReference>
<dbReference type="Proteomes" id="UP000288716">
    <property type="component" value="Unassembled WGS sequence"/>
</dbReference>
<feature type="domain" description="Protein kinase" evidence="2">
    <location>
        <begin position="407"/>
        <end position="671"/>
    </location>
</feature>
<name>A0A443SAM2_9ACAR</name>
<dbReference type="STRING" id="299467.A0A443SAM2"/>
<dbReference type="AlphaFoldDB" id="A0A443SAM2"/>
<feature type="region of interest" description="Disordered" evidence="1">
    <location>
        <begin position="334"/>
        <end position="375"/>
    </location>
</feature>
<keyword evidence="4" id="KW-1185">Reference proteome</keyword>
<dbReference type="GO" id="GO:0004672">
    <property type="term" value="F:protein kinase activity"/>
    <property type="evidence" value="ECO:0007669"/>
    <property type="project" value="InterPro"/>
</dbReference>